<evidence type="ECO:0000313" key="7">
    <source>
        <dbReference type="EMBL" id="GAA0147644.1"/>
    </source>
</evidence>
<gene>
    <name evidence="7" type="ORF">LIER_07295</name>
</gene>
<evidence type="ECO:0000256" key="3">
    <source>
        <dbReference type="PROSITE-ProRule" id="PRU00475"/>
    </source>
</evidence>
<evidence type="ECO:0000256" key="1">
    <source>
        <dbReference type="ARBA" id="ARBA00004123"/>
    </source>
</evidence>
<dbReference type="InterPro" id="IPR028941">
    <property type="entry name" value="WHIM2_dom"/>
</dbReference>
<dbReference type="InterPro" id="IPR013136">
    <property type="entry name" value="WSTF_Acf1_Cbp146"/>
</dbReference>
<feature type="region of interest" description="Disordered" evidence="4">
    <location>
        <begin position="491"/>
        <end position="559"/>
    </location>
</feature>
<evidence type="ECO:0000256" key="4">
    <source>
        <dbReference type="SAM" id="MobiDB-lite"/>
    </source>
</evidence>
<protein>
    <recommendedName>
        <fullName evidence="9">DDT domain-containing protein</fullName>
    </recommendedName>
</protein>
<dbReference type="InterPro" id="IPR018501">
    <property type="entry name" value="DDT_dom"/>
</dbReference>
<evidence type="ECO:0000259" key="5">
    <source>
        <dbReference type="PROSITE" id="PS50827"/>
    </source>
</evidence>
<dbReference type="GO" id="GO:0000785">
    <property type="term" value="C:chromatin"/>
    <property type="evidence" value="ECO:0007669"/>
    <property type="project" value="UniProtKB-ARBA"/>
</dbReference>
<evidence type="ECO:0000313" key="8">
    <source>
        <dbReference type="Proteomes" id="UP001454036"/>
    </source>
</evidence>
<dbReference type="SMART" id="SM00571">
    <property type="entry name" value="DDT"/>
    <property type="match status" value="1"/>
</dbReference>
<evidence type="ECO:0000256" key="2">
    <source>
        <dbReference type="ARBA" id="ARBA00023242"/>
    </source>
</evidence>
<reference evidence="7 8" key="1">
    <citation type="submission" date="2024-01" db="EMBL/GenBank/DDBJ databases">
        <title>The complete chloroplast genome sequence of Lithospermum erythrorhizon: insights into the phylogenetic relationship among Boraginaceae species and the maternal lineages of purple gromwells.</title>
        <authorList>
            <person name="Okada T."/>
            <person name="Watanabe K."/>
        </authorList>
    </citation>
    <scope>NUCLEOTIDE SEQUENCE [LARGE SCALE GENOMIC DNA]</scope>
</reference>
<keyword evidence="2 3" id="KW-0539">Nucleus</keyword>
<dbReference type="GO" id="GO:0005634">
    <property type="term" value="C:nucleus"/>
    <property type="evidence" value="ECO:0007669"/>
    <property type="project" value="UniProtKB-SubCell"/>
</dbReference>
<dbReference type="InterPro" id="IPR053271">
    <property type="entry name" value="DDT_domain"/>
</dbReference>
<dbReference type="AlphaFoldDB" id="A0AAV3P7H7"/>
<dbReference type="Proteomes" id="UP001454036">
    <property type="component" value="Unassembled WGS sequence"/>
</dbReference>
<dbReference type="PANTHER" id="PTHR15546:SF2">
    <property type="entry name" value="DDT DOMAIN-CONTAINING PROTEIN DDB_G0282237"/>
    <property type="match status" value="1"/>
</dbReference>
<keyword evidence="8" id="KW-1185">Reference proteome</keyword>
<name>A0AAV3P7H7_LITER</name>
<sequence length="699" mass="80577">MPLYEGKRFPLVERPKELKPRQLVFQVRFTNEIFTDYSEYLKRMNFYRRRVWLCEVTGDSDLTFEEALVSEKKERDQARQFPNELVGPVLSDVQYCMAPLMHLVDYIIAKFQEPLSEGCELYGKKNNYVFPCKVVKILEEDGVAQYKVLWLDYNGEVTGCSFVKEQDLLRDKLPFTRHVLESFIKVSTYRKHPWVIHESFAKKHGISTDLPVVKQTEKHPLQKEVAVYSRKRKNTIAVCSRKTMKTEDGKNIVGVEHGKVAHKVHAGSQLPNGHLIRYPIEDLLVSPGDDDPSLTKQPSPCRDFNVPMDCVGDLLMLWEFCTSFGRFLQLLPFSLKDFESALCHKDNNVLIAESHLALLKLLVKDKGQYLETLLKKKRDAKITLVTWSDYLCDFLEMPEVVELSAHCATIRSGRYGHLNVQVKLRILGQLVAQALETDIFREDLDDSIDVRQALSAARRDEALEDGRRKREEKRLKVSCNTKVSTAVSLEFDGNNSEGRPNGNQGIQNGIVSNTSGTKHALESSSGSEEAGTSHKRNDKKQRSDTDGTPGNVNPKRIVHKMMKDGIKEVIEKRDKEQRKEYLESEIEKRYVCTHPLGKDRSHNRYWFFRRDGRIFVESSDFLKWGYYCTKGELDALMESLNSKGIRERALKRQLQKYYGKICVALHKRAEIAAQMHEVEEDDPAHAFRNYFKDLGVRVQ</sequence>
<comment type="caution">
    <text evidence="7">The sequence shown here is derived from an EMBL/GenBank/DDBJ whole genome shotgun (WGS) entry which is preliminary data.</text>
</comment>
<proteinExistence type="predicted"/>
<organism evidence="7 8">
    <name type="scientific">Lithospermum erythrorhizon</name>
    <name type="common">Purple gromwell</name>
    <name type="synonym">Lithospermum officinale var. erythrorhizon</name>
    <dbReference type="NCBI Taxonomy" id="34254"/>
    <lineage>
        <taxon>Eukaryota</taxon>
        <taxon>Viridiplantae</taxon>
        <taxon>Streptophyta</taxon>
        <taxon>Embryophyta</taxon>
        <taxon>Tracheophyta</taxon>
        <taxon>Spermatophyta</taxon>
        <taxon>Magnoliopsida</taxon>
        <taxon>eudicotyledons</taxon>
        <taxon>Gunneridae</taxon>
        <taxon>Pentapetalae</taxon>
        <taxon>asterids</taxon>
        <taxon>lamiids</taxon>
        <taxon>Boraginales</taxon>
        <taxon>Boraginaceae</taxon>
        <taxon>Boraginoideae</taxon>
        <taxon>Lithospermeae</taxon>
        <taxon>Lithospermum</taxon>
    </lineage>
</organism>
<evidence type="ECO:0008006" key="9">
    <source>
        <dbReference type="Google" id="ProtNLM"/>
    </source>
</evidence>
<dbReference type="PANTHER" id="PTHR15546">
    <property type="entry name" value="BROMODOMAIN ADJACENT TO ZINC FINGER DOMAIN, 2A"/>
    <property type="match status" value="1"/>
</dbReference>
<dbReference type="PROSITE" id="PS51136">
    <property type="entry name" value="WAC"/>
    <property type="match status" value="1"/>
</dbReference>
<feature type="domain" description="WAC" evidence="6">
    <location>
        <begin position="22"/>
        <end position="127"/>
    </location>
</feature>
<dbReference type="Pfam" id="PF02791">
    <property type="entry name" value="DDT"/>
    <property type="match status" value="1"/>
</dbReference>
<dbReference type="PROSITE" id="PS50827">
    <property type="entry name" value="DDT"/>
    <property type="match status" value="1"/>
</dbReference>
<dbReference type="Pfam" id="PF15613">
    <property type="entry name" value="WSD"/>
    <property type="match status" value="1"/>
</dbReference>
<dbReference type="Pfam" id="PF10537">
    <property type="entry name" value="WAC_Acf1_DNA_bd"/>
    <property type="match status" value="1"/>
</dbReference>
<dbReference type="EMBL" id="BAABME010001112">
    <property type="protein sequence ID" value="GAA0147644.1"/>
    <property type="molecule type" value="Genomic_DNA"/>
</dbReference>
<feature type="domain" description="DDT" evidence="5">
    <location>
        <begin position="308"/>
        <end position="368"/>
    </location>
</feature>
<comment type="subcellular location">
    <subcellularLocation>
        <location evidence="1 3">Nucleus</location>
    </subcellularLocation>
</comment>
<accession>A0AAV3P7H7</accession>
<feature type="compositionally biased region" description="Polar residues" evidence="4">
    <location>
        <begin position="491"/>
        <end position="517"/>
    </location>
</feature>
<evidence type="ECO:0000259" key="6">
    <source>
        <dbReference type="PROSITE" id="PS51136"/>
    </source>
</evidence>